<accession>A0A2R5EYN3</accession>
<feature type="transmembrane region" description="Helical" evidence="1">
    <location>
        <begin position="12"/>
        <end position="35"/>
    </location>
</feature>
<keyword evidence="3" id="KW-1185">Reference proteome</keyword>
<keyword evidence="1" id="KW-1133">Transmembrane helix</keyword>
<feature type="transmembrane region" description="Helical" evidence="1">
    <location>
        <begin position="96"/>
        <end position="115"/>
    </location>
</feature>
<sequence>MLPMFEQAEQGIRLALIAGQLLFAAVAIYALLSLLPRKAPRWSRLAFLSWRAAPPPAGWLRLLRISRDSHAFRERELLLASCGVTVDPAWYMLARFAGSGILIVAALASAAMLGVNVMSPAVQLAVGIPALLVGLLALDRMWLRTIGKLRSLQMTKEIYTISNQLLYLADSSLHIHAKLTRCIPFTKTMRGDMERLLAEWYHDPASALQRFKTRLGTDDGMSFVETLDALRLHESREYYELLRVRIEDYKDKLELAKEGRKESTSYVLFLLAGIPILYTFQVFIFPWVKEGQKLFESLG</sequence>
<evidence type="ECO:0000256" key="1">
    <source>
        <dbReference type="SAM" id="Phobius"/>
    </source>
</evidence>
<comment type="caution">
    <text evidence="2">The sequence shown here is derived from an EMBL/GenBank/DDBJ whole genome shotgun (WGS) entry which is preliminary data.</text>
</comment>
<keyword evidence="1" id="KW-0812">Transmembrane</keyword>
<evidence type="ECO:0000313" key="3">
    <source>
        <dbReference type="Proteomes" id="UP000245202"/>
    </source>
</evidence>
<feature type="transmembrane region" description="Helical" evidence="1">
    <location>
        <begin position="266"/>
        <end position="288"/>
    </location>
</feature>
<protein>
    <recommendedName>
        <fullName evidence="4">Type II secretion system protein GspF domain-containing protein</fullName>
    </recommendedName>
</protein>
<organism evidence="2 3">
    <name type="scientific">Paenibacillus agaridevorans</name>
    <dbReference type="NCBI Taxonomy" id="171404"/>
    <lineage>
        <taxon>Bacteria</taxon>
        <taxon>Bacillati</taxon>
        <taxon>Bacillota</taxon>
        <taxon>Bacilli</taxon>
        <taxon>Bacillales</taxon>
        <taxon>Paenibacillaceae</taxon>
        <taxon>Paenibacillus</taxon>
    </lineage>
</organism>
<name>A0A2R5EYN3_9BACL</name>
<feature type="transmembrane region" description="Helical" evidence="1">
    <location>
        <begin position="121"/>
        <end position="138"/>
    </location>
</feature>
<reference evidence="2 3" key="1">
    <citation type="submission" date="2017-08" db="EMBL/GenBank/DDBJ databases">
        <title>Substantial Increase in Enzyme Production by Combined Drug-Resistance Mutations in Paenibacillus agaridevorans.</title>
        <authorList>
            <person name="Tanaka Y."/>
            <person name="Funane K."/>
            <person name="Hosaka T."/>
            <person name="Shiwa Y."/>
            <person name="Fujita N."/>
            <person name="Miyazaki T."/>
            <person name="Yoshikawa H."/>
            <person name="Murakami K."/>
            <person name="Kasahara K."/>
            <person name="Inaoka T."/>
            <person name="Hiraga Y."/>
            <person name="Ochi K."/>
        </authorList>
    </citation>
    <scope>NUCLEOTIDE SEQUENCE [LARGE SCALE GENOMIC DNA]</scope>
    <source>
        <strain evidence="2 3">T-3040</strain>
    </source>
</reference>
<keyword evidence="1" id="KW-0472">Membrane</keyword>
<dbReference type="AlphaFoldDB" id="A0A2R5EYN3"/>
<gene>
    <name evidence="2" type="ORF">PAT3040_06674</name>
</gene>
<proteinExistence type="predicted"/>
<dbReference type="Proteomes" id="UP000245202">
    <property type="component" value="Unassembled WGS sequence"/>
</dbReference>
<evidence type="ECO:0000313" key="2">
    <source>
        <dbReference type="EMBL" id="GBG11826.1"/>
    </source>
</evidence>
<dbReference type="EMBL" id="BDQX01000430">
    <property type="protein sequence ID" value="GBG11826.1"/>
    <property type="molecule type" value="Genomic_DNA"/>
</dbReference>
<evidence type="ECO:0008006" key="4">
    <source>
        <dbReference type="Google" id="ProtNLM"/>
    </source>
</evidence>